<organism evidence="4 5">
    <name type="scientific">Artemisia annua</name>
    <name type="common">Sweet wormwood</name>
    <dbReference type="NCBI Taxonomy" id="35608"/>
    <lineage>
        <taxon>Eukaryota</taxon>
        <taxon>Viridiplantae</taxon>
        <taxon>Streptophyta</taxon>
        <taxon>Embryophyta</taxon>
        <taxon>Tracheophyta</taxon>
        <taxon>Spermatophyta</taxon>
        <taxon>Magnoliopsida</taxon>
        <taxon>eudicotyledons</taxon>
        <taxon>Gunneridae</taxon>
        <taxon>Pentapetalae</taxon>
        <taxon>asterids</taxon>
        <taxon>campanulids</taxon>
        <taxon>Asterales</taxon>
        <taxon>Asteraceae</taxon>
        <taxon>Asteroideae</taxon>
        <taxon>Anthemideae</taxon>
        <taxon>Artemisiinae</taxon>
        <taxon>Artemisia</taxon>
    </lineage>
</organism>
<dbReference type="Proteomes" id="UP000245207">
    <property type="component" value="Unassembled WGS sequence"/>
</dbReference>
<feature type="transmembrane region" description="Helical" evidence="2">
    <location>
        <begin position="83"/>
        <end position="105"/>
    </location>
</feature>
<evidence type="ECO:0000313" key="5">
    <source>
        <dbReference type="Proteomes" id="UP000245207"/>
    </source>
</evidence>
<comment type="caution">
    <text evidence="4">The sequence shown here is derived from an EMBL/GenBank/DDBJ whole genome shotgun (WGS) entry which is preliminary data.</text>
</comment>
<evidence type="ECO:0000313" key="4">
    <source>
        <dbReference type="EMBL" id="PWA87080.1"/>
    </source>
</evidence>
<evidence type="ECO:0000259" key="3">
    <source>
        <dbReference type="Pfam" id="PF21266"/>
    </source>
</evidence>
<dbReference type="Pfam" id="PF21266">
    <property type="entry name" value="S1_RRP4"/>
    <property type="match status" value="1"/>
</dbReference>
<sequence>MWITLFSENVQTLHCTNFMQESNVLYGNMICIDENGLLLFVLCVFDRLIKTAYDAPNKFHHHFLLNRYKPEIGDIRVDQVLEWIITLSVVKIYLGIIKFLLLIFVKVALKRWRLETNFSQDATLMLSSMNLPDGIQIYHHIMMLNLPHPMVAIIGLLESDQVGFNNMSGTLGSRNPTTVNVPSSGLQQQSGNLSGGRFR</sequence>
<keyword evidence="2" id="KW-0812">Transmembrane</keyword>
<gene>
    <name evidence="4" type="ORF">CTI12_AA134910</name>
</gene>
<dbReference type="AlphaFoldDB" id="A0A2U1PMW0"/>
<keyword evidence="5" id="KW-1185">Reference proteome</keyword>
<dbReference type="EMBL" id="PKPP01000950">
    <property type="protein sequence ID" value="PWA87080.1"/>
    <property type="molecule type" value="Genomic_DNA"/>
</dbReference>
<protein>
    <recommendedName>
        <fullName evidence="3">RRP4 S1 domain-containing protein</fullName>
    </recommendedName>
</protein>
<accession>A0A2U1PMW0</accession>
<evidence type="ECO:0000256" key="1">
    <source>
        <dbReference type="SAM" id="MobiDB-lite"/>
    </source>
</evidence>
<feature type="compositionally biased region" description="Polar residues" evidence="1">
    <location>
        <begin position="171"/>
        <end position="182"/>
    </location>
</feature>
<reference evidence="4 5" key="1">
    <citation type="journal article" date="2018" name="Mol. Plant">
        <title>The genome of Artemisia annua provides insight into the evolution of Asteraceae family and artemisinin biosynthesis.</title>
        <authorList>
            <person name="Shen Q."/>
            <person name="Zhang L."/>
            <person name="Liao Z."/>
            <person name="Wang S."/>
            <person name="Yan T."/>
            <person name="Shi P."/>
            <person name="Liu M."/>
            <person name="Fu X."/>
            <person name="Pan Q."/>
            <person name="Wang Y."/>
            <person name="Lv Z."/>
            <person name="Lu X."/>
            <person name="Zhang F."/>
            <person name="Jiang W."/>
            <person name="Ma Y."/>
            <person name="Chen M."/>
            <person name="Hao X."/>
            <person name="Li L."/>
            <person name="Tang Y."/>
            <person name="Lv G."/>
            <person name="Zhou Y."/>
            <person name="Sun X."/>
            <person name="Brodelius P.E."/>
            <person name="Rose J.K.C."/>
            <person name="Tang K."/>
        </authorList>
    </citation>
    <scope>NUCLEOTIDE SEQUENCE [LARGE SCALE GENOMIC DNA]</scope>
    <source>
        <strain evidence="5">cv. Huhao1</strain>
        <tissue evidence="4">Leaf</tissue>
    </source>
</reference>
<keyword evidence="2" id="KW-1133">Transmembrane helix</keyword>
<name>A0A2U1PMW0_ARTAN</name>
<dbReference type="InterPro" id="IPR048565">
    <property type="entry name" value="S1_RRP4"/>
</dbReference>
<keyword evidence="2" id="KW-0472">Membrane</keyword>
<proteinExistence type="predicted"/>
<dbReference type="OrthoDB" id="1650at2759"/>
<feature type="region of interest" description="Disordered" evidence="1">
    <location>
        <begin position="171"/>
        <end position="199"/>
    </location>
</feature>
<feature type="compositionally biased region" description="Low complexity" evidence="1">
    <location>
        <begin position="183"/>
        <end position="199"/>
    </location>
</feature>
<evidence type="ECO:0000256" key="2">
    <source>
        <dbReference type="SAM" id="Phobius"/>
    </source>
</evidence>
<dbReference type="STRING" id="35608.A0A2U1PMW0"/>
<feature type="domain" description="RRP4 S1" evidence="3">
    <location>
        <begin position="105"/>
        <end position="136"/>
    </location>
</feature>